<evidence type="ECO:0000259" key="9">
    <source>
        <dbReference type="PROSITE" id="PS51263"/>
    </source>
</evidence>
<dbReference type="InterPro" id="IPR028458">
    <property type="entry name" value="Twinfilin"/>
</dbReference>
<feature type="domain" description="ADF-H" evidence="9">
    <location>
        <begin position="179"/>
        <end position="338"/>
    </location>
</feature>
<keyword evidence="3" id="KW-0963">Cytoplasm</keyword>
<keyword evidence="6" id="KW-0206">Cytoskeleton</keyword>
<evidence type="ECO:0000256" key="2">
    <source>
        <dbReference type="ARBA" id="ARBA00009557"/>
    </source>
</evidence>
<gene>
    <name evidence="10" type="ORF">TRAPUB_1264</name>
</gene>
<dbReference type="GO" id="GO:0003785">
    <property type="term" value="F:actin monomer binding"/>
    <property type="evidence" value="ECO:0007669"/>
    <property type="project" value="TreeGrafter"/>
</dbReference>
<feature type="region of interest" description="Disordered" evidence="8">
    <location>
        <begin position="344"/>
        <end position="371"/>
    </location>
</feature>
<dbReference type="InterPro" id="IPR002108">
    <property type="entry name" value="ADF-H"/>
</dbReference>
<keyword evidence="11" id="KW-1185">Reference proteome</keyword>
<dbReference type="SUPFAM" id="SSF55753">
    <property type="entry name" value="Actin depolymerizing proteins"/>
    <property type="match status" value="2"/>
</dbReference>
<feature type="domain" description="ADF-H" evidence="9">
    <location>
        <begin position="6"/>
        <end position="136"/>
    </location>
</feature>
<comment type="similarity">
    <text evidence="2">Belongs to the actin-binding proteins ADF family. Twinfilin subfamily.</text>
</comment>
<dbReference type="GO" id="GO:0051016">
    <property type="term" value="P:barbed-end actin filament capping"/>
    <property type="evidence" value="ECO:0007669"/>
    <property type="project" value="TreeGrafter"/>
</dbReference>
<reference evidence="10 11" key="1">
    <citation type="submission" date="2016-10" db="EMBL/GenBank/DDBJ databases">
        <title>Genome sequence of the basidiomycete white-rot fungus Trametes pubescens.</title>
        <authorList>
            <person name="Makela M.R."/>
            <person name="Granchi Z."/>
            <person name="Peng M."/>
            <person name="De Vries R.P."/>
            <person name="Grigoriev I."/>
            <person name="Riley R."/>
            <person name="Hilden K."/>
        </authorList>
    </citation>
    <scope>NUCLEOTIDE SEQUENCE [LARGE SCALE GENOMIC DNA]</scope>
    <source>
        <strain evidence="10 11">FBCC735</strain>
    </source>
</reference>
<name>A0A1M2VJY7_TRAPU</name>
<dbReference type="OMA" id="YLFKHTH"/>
<dbReference type="Gene3D" id="3.40.20.10">
    <property type="entry name" value="Severin"/>
    <property type="match status" value="2"/>
</dbReference>
<dbReference type="AlphaFoldDB" id="A0A1M2VJY7"/>
<proteinExistence type="inferred from homology"/>
<evidence type="ECO:0000256" key="5">
    <source>
        <dbReference type="ARBA" id="ARBA00023203"/>
    </source>
</evidence>
<dbReference type="GO" id="GO:0005737">
    <property type="term" value="C:cytoplasm"/>
    <property type="evidence" value="ECO:0007669"/>
    <property type="project" value="TreeGrafter"/>
</dbReference>
<dbReference type="Pfam" id="PF00241">
    <property type="entry name" value="Cofilin_ADF"/>
    <property type="match status" value="2"/>
</dbReference>
<dbReference type="FunFam" id="3.40.20.10:FF:000042">
    <property type="entry name" value="Actin depolymerizing protein"/>
    <property type="match status" value="1"/>
</dbReference>
<comment type="caution">
    <text evidence="10">The sequence shown here is derived from an EMBL/GenBank/DDBJ whole genome shotgun (WGS) entry which is preliminary data.</text>
</comment>
<evidence type="ECO:0000256" key="3">
    <source>
        <dbReference type="ARBA" id="ARBA00022490"/>
    </source>
</evidence>
<dbReference type="PANTHER" id="PTHR13759">
    <property type="entry name" value="TWINFILIN"/>
    <property type="match status" value="1"/>
</dbReference>
<sequence>MSAPTGITVSPELASAFSDAVDSNNTRFLKVSIENESLVPSDTVAPSGTLEEDLDRLIDILEDNVPAYILVRLDDPPTEWLAIYYVPDSAKVRDKMLYAATRTTLTKSLGSAHFTDNIFATSKDDISSEAYAKHKRHIAAPPPMSAREKEMEAVKAAEREAGGRIYEGSRARQSHVGQGVGLNWTDEAVEAIKELGASEDSRLVVLSIDPATESLLLTSAQEVDVSKLGGSLPASDPSYAFFAWPQSITSPPRRDVGKSASKNTPVPSLNLSIVPIYSCPSASAVRHRMLYSSAVLSVVREVKELLSSSGSSSTVASRKVETSDPSEVDEKYLIAELGLSSTDASAATAGVHTEGSDKKPFARPKGPGRKR</sequence>
<dbReference type="InterPro" id="IPR029006">
    <property type="entry name" value="ADF-H/Gelsolin-like_dom_sf"/>
</dbReference>
<evidence type="ECO:0000256" key="6">
    <source>
        <dbReference type="ARBA" id="ARBA00023212"/>
    </source>
</evidence>
<dbReference type="STRING" id="154538.A0A1M2VJY7"/>
<protein>
    <submittedName>
        <fullName evidence="10">Twinfilin</fullName>
    </submittedName>
</protein>
<dbReference type="GO" id="GO:0030042">
    <property type="term" value="P:actin filament depolymerization"/>
    <property type="evidence" value="ECO:0007669"/>
    <property type="project" value="TreeGrafter"/>
</dbReference>
<dbReference type="GO" id="GO:0051015">
    <property type="term" value="F:actin filament binding"/>
    <property type="evidence" value="ECO:0007669"/>
    <property type="project" value="TreeGrafter"/>
</dbReference>
<dbReference type="EMBL" id="MNAD01001113">
    <property type="protein sequence ID" value="OJT07862.1"/>
    <property type="molecule type" value="Genomic_DNA"/>
</dbReference>
<dbReference type="PROSITE" id="PS51263">
    <property type="entry name" value="ADF_H"/>
    <property type="match status" value="2"/>
</dbReference>
<keyword evidence="4" id="KW-0677">Repeat</keyword>
<dbReference type="GO" id="GO:0005884">
    <property type="term" value="C:actin filament"/>
    <property type="evidence" value="ECO:0007669"/>
    <property type="project" value="TreeGrafter"/>
</dbReference>
<accession>A0A1M2VJY7</accession>
<dbReference type="Proteomes" id="UP000184267">
    <property type="component" value="Unassembled WGS sequence"/>
</dbReference>
<evidence type="ECO:0000256" key="7">
    <source>
        <dbReference type="ARBA" id="ARBA00038532"/>
    </source>
</evidence>
<dbReference type="CDD" id="cd11285">
    <property type="entry name" value="ADF_Twf-N_like"/>
    <property type="match status" value="1"/>
</dbReference>
<dbReference type="OrthoDB" id="10006997at2759"/>
<comment type="subcellular location">
    <subcellularLocation>
        <location evidence="1">Cytoplasm</location>
        <location evidence="1">Cytoskeleton</location>
    </subcellularLocation>
</comment>
<evidence type="ECO:0000313" key="11">
    <source>
        <dbReference type="Proteomes" id="UP000184267"/>
    </source>
</evidence>
<dbReference type="SMART" id="SM00102">
    <property type="entry name" value="ADF"/>
    <property type="match status" value="2"/>
</dbReference>
<evidence type="ECO:0000256" key="8">
    <source>
        <dbReference type="SAM" id="MobiDB-lite"/>
    </source>
</evidence>
<evidence type="ECO:0000313" key="10">
    <source>
        <dbReference type="EMBL" id="OJT07862.1"/>
    </source>
</evidence>
<keyword evidence="5" id="KW-0009">Actin-binding</keyword>
<organism evidence="10 11">
    <name type="scientific">Trametes pubescens</name>
    <name type="common">White-rot fungus</name>
    <dbReference type="NCBI Taxonomy" id="154538"/>
    <lineage>
        <taxon>Eukaryota</taxon>
        <taxon>Fungi</taxon>
        <taxon>Dikarya</taxon>
        <taxon>Basidiomycota</taxon>
        <taxon>Agaricomycotina</taxon>
        <taxon>Agaricomycetes</taxon>
        <taxon>Polyporales</taxon>
        <taxon>Polyporaceae</taxon>
        <taxon>Trametes</taxon>
    </lineage>
</organism>
<comment type="subunit">
    <text evidence="7">Interacts with G-actin; ADP-actin form.</text>
</comment>
<evidence type="ECO:0000256" key="4">
    <source>
        <dbReference type="ARBA" id="ARBA00022737"/>
    </source>
</evidence>
<evidence type="ECO:0000256" key="1">
    <source>
        <dbReference type="ARBA" id="ARBA00004245"/>
    </source>
</evidence>
<dbReference type="PANTHER" id="PTHR13759:SF1">
    <property type="entry name" value="TWINFILIN"/>
    <property type="match status" value="1"/>
</dbReference>